<protein>
    <submittedName>
        <fullName evidence="2">2933_t:CDS:1</fullName>
    </submittedName>
</protein>
<feature type="transmembrane region" description="Helical" evidence="1">
    <location>
        <begin position="50"/>
        <end position="71"/>
    </location>
</feature>
<accession>A0A9N8W1I8</accession>
<gene>
    <name evidence="2" type="ORF">PBRASI_LOCUS1065</name>
</gene>
<dbReference type="PANTHER" id="PTHR38646">
    <property type="entry name" value="YALI0F00814P"/>
    <property type="match status" value="1"/>
</dbReference>
<keyword evidence="3" id="KW-1185">Reference proteome</keyword>
<proteinExistence type="predicted"/>
<evidence type="ECO:0000313" key="3">
    <source>
        <dbReference type="Proteomes" id="UP000789739"/>
    </source>
</evidence>
<reference evidence="2" key="1">
    <citation type="submission" date="2021-06" db="EMBL/GenBank/DDBJ databases">
        <authorList>
            <person name="Kallberg Y."/>
            <person name="Tangrot J."/>
            <person name="Rosling A."/>
        </authorList>
    </citation>
    <scope>NUCLEOTIDE SEQUENCE</scope>
    <source>
        <strain evidence="2">BR232B</strain>
    </source>
</reference>
<dbReference type="EMBL" id="CAJVPI010000063">
    <property type="protein sequence ID" value="CAG8470870.1"/>
    <property type="molecule type" value="Genomic_DNA"/>
</dbReference>
<keyword evidence="1" id="KW-1133">Transmembrane helix</keyword>
<evidence type="ECO:0000256" key="1">
    <source>
        <dbReference type="SAM" id="Phobius"/>
    </source>
</evidence>
<keyword evidence="1" id="KW-0472">Membrane</keyword>
<dbReference type="OrthoDB" id="2555434at2759"/>
<comment type="caution">
    <text evidence="2">The sequence shown here is derived from an EMBL/GenBank/DDBJ whole genome shotgun (WGS) entry which is preliminary data.</text>
</comment>
<dbReference type="AlphaFoldDB" id="A0A9N8W1I8"/>
<feature type="transmembrane region" description="Helical" evidence="1">
    <location>
        <begin position="92"/>
        <end position="112"/>
    </location>
</feature>
<dbReference type="Proteomes" id="UP000789739">
    <property type="component" value="Unassembled WGS sequence"/>
</dbReference>
<keyword evidence="1" id="KW-0812">Transmembrane</keyword>
<dbReference type="PANTHER" id="PTHR38646:SF1">
    <property type="entry name" value="DUF202 DOMAIN-CONTAINING PROTEIN"/>
    <property type="match status" value="1"/>
</dbReference>
<name>A0A9N8W1I8_9GLOM</name>
<evidence type="ECO:0000313" key="2">
    <source>
        <dbReference type="EMBL" id="CAG8470870.1"/>
    </source>
</evidence>
<sequence>MPTNVMPIDITARDYPIESLALTEKEIVEIRTCLSAFGFSLIILRIFEPAFYNIGLVFVGYGALMLAIAALRRRKNGDIFDTTKPFETGGGFVVLTSLLALSTYVALLVFIVKLEH</sequence>
<organism evidence="2 3">
    <name type="scientific">Paraglomus brasilianum</name>
    <dbReference type="NCBI Taxonomy" id="144538"/>
    <lineage>
        <taxon>Eukaryota</taxon>
        <taxon>Fungi</taxon>
        <taxon>Fungi incertae sedis</taxon>
        <taxon>Mucoromycota</taxon>
        <taxon>Glomeromycotina</taxon>
        <taxon>Glomeromycetes</taxon>
        <taxon>Paraglomerales</taxon>
        <taxon>Paraglomeraceae</taxon>
        <taxon>Paraglomus</taxon>
    </lineage>
</organism>